<organism evidence="1 2">
    <name type="scientific">Sedimenticola thiotaurini</name>
    <dbReference type="NCBI Taxonomy" id="1543721"/>
    <lineage>
        <taxon>Bacteria</taxon>
        <taxon>Pseudomonadati</taxon>
        <taxon>Pseudomonadota</taxon>
        <taxon>Gammaproteobacteria</taxon>
        <taxon>Chromatiales</taxon>
        <taxon>Sedimenticolaceae</taxon>
        <taxon>Sedimenticola</taxon>
    </lineage>
</organism>
<gene>
    <name evidence="1" type="ORF">FHK82_11405</name>
</gene>
<dbReference type="AlphaFoldDB" id="A0A558CYD2"/>
<reference evidence="1 2" key="1">
    <citation type="submission" date="2019-07" db="EMBL/GenBank/DDBJ databases">
        <title>The pathways for chlorine oxyanion respiration interact through the shared metabolite chlorate.</title>
        <authorList>
            <person name="Barnum T.P."/>
            <person name="Cheng Y."/>
            <person name="Hill K.A."/>
            <person name="Lucas L.N."/>
            <person name="Carlson H.K."/>
            <person name="Coates J.D."/>
        </authorList>
    </citation>
    <scope>NUCLEOTIDE SEQUENCE [LARGE SCALE GENOMIC DNA]</scope>
    <source>
        <strain evidence="1">BK-3</strain>
    </source>
</reference>
<evidence type="ECO:0000313" key="2">
    <source>
        <dbReference type="Proteomes" id="UP000317355"/>
    </source>
</evidence>
<sequence length="202" mass="21966">MQYPSFFEQVESIVVRDPLAEFLGAFEKGVMQFDYVDVVRLAGHSCPTVAGAYLMARKGLKALYGDELPVRGEILVEMHESNGEGVCGVIANVLSFITGATEMGGFHGLNGRFDRRNLLSFANDIPTPVRLIRQDSGQAVSMIYDASVVPADPLMGALFSKTLSGAATPEEALQFGQMWQARVKMILLDFANDPGLMSLRSV</sequence>
<dbReference type="Gene3D" id="3.30.1330.130">
    <property type="match status" value="1"/>
</dbReference>
<proteinExistence type="predicted"/>
<protein>
    <recommendedName>
        <fullName evidence="3">Formylmethanofuran dehydrogenase subunit E domain-containing protein</fullName>
    </recommendedName>
</protein>
<comment type="caution">
    <text evidence="1">The sequence shown here is derived from an EMBL/GenBank/DDBJ whole genome shotgun (WGS) entry which is preliminary data.</text>
</comment>
<dbReference type="EMBL" id="VMRY01000051">
    <property type="protein sequence ID" value="TVT53767.1"/>
    <property type="molecule type" value="Genomic_DNA"/>
</dbReference>
<evidence type="ECO:0008006" key="3">
    <source>
        <dbReference type="Google" id="ProtNLM"/>
    </source>
</evidence>
<name>A0A558CYD2_9GAMM</name>
<dbReference type="Proteomes" id="UP000317355">
    <property type="component" value="Unassembled WGS sequence"/>
</dbReference>
<accession>A0A558CYD2</accession>
<evidence type="ECO:0000313" key="1">
    <source>
        <dbReference type="EMBL" id="TVT53767.1"/>
    </source>
</evidence>